<reference evidence="2" key="2">
    <citation type="submission" date="2021-04" db="EMBL/GenBank/DDBJ databases">
        <authorList>
            <person name="Gilroy R."/>
        </authorList>
    </citation>
    <scope>NUCLEOTIDE SEQUENCE</scope>
    <source>
        <strain evidence="2">ChiHjej13B12-24818</strain>
    </source>
</reference>
<dbReference type="EMBL" id="DWZH01000088">
    <property type="protein sequence ID" value="HJB11138.1"/>
    <property type="molecule type" value="Genomic_DNA"/>
</dbReference>
<dbReference type="AlphaFoldDB" id="A0A9D2RPQ1"/>
<accession>A0A9D2RPQ1</accession>
<evidence type="ECO:0000256" key="1">
    <source>
        <dbReference type="SAM" id="MobiDB-lite"/>
    </source>
</evidence>
<proteinExistence type="predicted"/>
<sequence>MGAAIRETAPARARHEDREERLARARAVLGTAERSAARWGGRIDRTALRSLDATEPSAPAQLRPVEADESTGTRLPVPSPLAELFPRASLRAGSSVAITGAAPTSLLLALAAAAAGEEAWCAIAGMPDLGLRSALDAGLDPCRLAITAADGEQRPQVLSALVDGVGVLVLGPHLDLTPALWRSLLGRARSADTLVLAAAPPGRADLTLTTTGGGWVGLGDGSGRLRRRRVEVTSTGRGIAGQHRAEVLLPQVNGALEAAPAVRSAPAVRGVDIAPTGTRLTLHSARSAG</sequence>
<evidence type="ECO:0000313" key="3">
    <source>
        <dbReference type="Proteomes" id="UP000823823"/>
    </source>
</evidence>
<gene>
    <name evidence="2" type="ORF">H9786_11535</name>
</gene>
<protein>
    <submittedName>
        <fullName evidence="2">Uncharacterized protein</fullName>
    </submittedName>
</protein>
<evidence type="ECO:0000313" key="2">
    <source>
        <dbReference type="EMBL" id="HJB11138.1"/>
    </source>
</evidence>
<feature type="region of interest" description="Disordered" evidence="1">
    <location>
        <begin position="53"/>
        <end position="77"/>
    </location>
</feature>
<name>A0A9D2RPQ1_9MICO</name>
<reference evidence="2" key="1">
    <citation type="journal article" date="2021" name="PeerJ">
        <title>Extensive microbial diversity within the chicken gut microbiome revealed by metagenomics and culture.</title>
        <authorList>
            <person name="Gilroy R."/>
            <person name="Ravi A."/>
            <person name="Getino M."/>
            <person name="Pursley I."/>
            <person name="Horton D.L."/>
            <person name="Alikhan N.F."/>
            <person name="Baker D."/>
            <person name="Gharbi K."/>
            <person name="Hall N."/>
            <person name="Watson M."/>
            <person name="Adriaenssens E.M."/>
            <person name="Foster-Nyarko E."/>
            <person name="Jarju S."/>
            <person name="Secka A."/>
            <person name="Antonio M."/>
            <person name="Oren A."/>
            <person name="Chaudhuri R.R."/>
            <person name="La Ragione R."/>
            <person name="Hildebrand F."/>
            <person name="Pallen M.J."/>
        </authorList>
    </citation>
    <scope>NUCLEOTIDE SEQUENCE</scope>
    <source>
        <strain evidence="2">ChiHjej13B12-24818</strain>
    </source>
</reference>
<dbReference type="Proteomes" id="UP000823823">
    <property type="component" value="Unassembled WGS sequence"/>
</dbReference>
<organism evidence="2 3">
    <name type="scientific">Candidatus Brachybacterium merdavium</name>
    <dbReference type="NCBI Taxonomy" id="2838513"/>
    <lineage>
        <taxon>Bacteria</taxon>
        <taxon>Bacillati</taxon>
        <taxon>Actinomycetota</taxon>
        <taxon>Actinomycetes</taxon>
        <taxon>Micrococcales</taxon>
        <taxon>Dermabacteraceae</taxon>
        <taxon>Brachybacterium</taxon>
    </lineage>
</organism>
<comment type="caution">
    <text evidence="2">The sequence shown here is derived from an EMBL/GenBank/DDBJ whole genome shotgun (WGS) entry which is preliminary data.</text>
</comment>